<dbReference type="InterPro" id="IPR015931">
    <property type="entry name" value="Acnase/IPM_dHydase_lsu_aba_1/3"/>
</dbReference>
<evidence type="ECO:0000256" key="3">
    <source>
        <dbReference type="ARBA" id="ARBA00023004"/>
    </source>
</evidence>
<evidence type="ECO:0000313" key="9">
    <source>
        <dbReference type="Proteomes" id="UP000075398"/>
    </source>
</evidence>
<comment type="catalytic activity">
    <reaction evidence="6">
        <text>(2R,3S)-3-isopropylmalate = (2S)-2-isopropylmalate</text>
        <dbReference type="Rhea" id="RHEA:32287"/>
        <dbReference type="ChEBI" id="CHEBI:1178"/>
        <dbReference type="ChEBI" id="CHEBI:35121"/>
        <dbReference type="EC" id="4.2.1.33"/>
    </reaction>
</comment>
<dbReference type="PROSITE" id="PS00450">
    <property type="entry name" value="ACONITASE_1"/>
    <property type="match status" value="1"/>
</dbReference>
<accession>A0A150J7F0</accession>
<dbReference type="CDD" id="cd01583">
    <property type="entry name" value="IPMI"/>
    <property type="match status" value="1"/>
</dbReference>
<feature type="binding site" evidence="6">
    <location>
        <position position="298"/>
    </location>
    <ligand>
        <name>[4Fe-4S] cluster</name>
        <dbReference type="ChEBI" id="CHEBI:49883"/>
    </ligand>
</feature>
<dbReference type="Gene3D" id="3.30.499.10">
    <property type="entry name" value="Aconitase, domain 3"/>
    <property type="match status" value="2"/>
</dbReference>
<feature type="binding site" evidence="6">
    <location>
        <position position="358"/>
    </location>
    <ligand>
        <name>[4Fe-4S] cluster</name>
        <dbReference type="ChEBI" id="CHEBI:49883"/>
    </ligand>
</feature>
<dbReference type="GO" id="GO:0051539">
    <property type="term" value="F:4 iron, 4 sulfur cluster binding"/>
    <property type="evidence" value="ECO:0007669"/>
    <property type="project" value="UniProtKB-KW"/>
</dbReference>
<comment type="subunit">
    <text evidence="6">Heterodimer of LeuC and LeuD.</text>
</comment>
<sequence length="418" mass="45375">MGKTISEKIIGNKAGVNVEAGQIVEANVDYVMVNDVTGLPAFEQFEKLPKGTKPFKEKIVLIPDHYVPNKDVASAEQAKRMRDFAKKYEIENYFEVGRGGVCHQLMIEKGFVAPGRLIVGADSHTCSYGALGAFSTGIGSTEAAAVMAIGKLWLKVPDSIKITVNGKLDNYVYGKDIILHVIGDIGVEGALYQAMEYYGNTIENLTLSDRISISNMAIEAGGKAGIIPPDDKVFEYLQKRVRGNYNPVYSDKDAYYIKEIEYDAADIPPTVAKPFLPSNTAPASEVDVKIDQAYLGSCTNGRIEDLRIAAEILKGRKINPEVRMLVVPATKEVFNQALKEGLIDIFEKADCFVCGPTCGACLGGYMGILADGEKCVATTNRNFIGRMGHKNSEVYLANPAVVAASALEGRIVDPREVL</sequence>
<dbReference type="AlphaFoldDB" id="A0A150J7F0"/>
<keyword evidence="4 6" id="KW-0411">Iron-sulfur</keyword>
<organism evidence="8 9">
    <name type="scientific">Candidatus Methanofastidiosum methylothiophilum</name>
    <dbReference type="NCBI Taxonomy" id="1705564"/>
    <lineage>
        <taxon>Archaea</taxon>
        <taxon>Methanobacteriati</taxon>
        <taxon>Methanobacteriota</taxon>
        <taxon>Stenosarchaea group</taxon>
        <taxon>Candidatus Methanofastidiosia</taxon>
        <taxon>Candidatus Methanofastidiosales</taxon>
        <taxon>Candidatus Methanofastidiosaceae</taxon>
        <taxon>Candidatus Methanofastidiosum</taxon>
    </lineage>
</organism>
<feature type="binding site" evidence="6">
    <location>
        <position position="361"/>
    </location>
    <ligand>
        <name>[4Fe-4S] cluster</name>
        <dbReference type="ChEBI" id="CHEBI:49883"/>
    </ligand>
</feature>
<dbReference type="InterPro" id="IPR006251">
    <property type="entry name" value="Homoacnase/IPMdehydase_lsu"/>
</dbReference>
<keyword evidence="3 6" id="KW-0408">Iron</keyword>
<evidence type="ECO:0000256" key="6">
    <source>
        <dbReference type="HAMAP-Rule" id="MF_01027"/>
    </source>
</evidence>
<keyword evidence="1 6" id="KW-0004">4Fe-4S</keyword>
<proteinExistence type="inferred from homology"/>
<comment type="cofactor">
    <cofactor evidence="6">
        <name>[4Fe-4S] cluster</name>
        <dbReference type="ChEBI" id="CHEBI:49883"/>
    </cofactor>
    <text evidence="6">Binds 1 [4Fe-4S] cluster per subunit.</text>
</comment>
<feature type="domain" description="Aconitase/3-isopropylmalate dehydratase large subunit alpha/beta/alpha" evidence="7">
    <location>
        <begin position="286"/>
        <end position="409"/>
    </location>
</feature>
<dbReference type="SUPFAM" id="SSF53732">
    <property type="entry name" value="Aconitase iron-sulfur domain"/>
    <property type="match status" value="1"/>
</dbReference>
<dbReference type="HAMAP" id="MF_01027">
    <property type="entry name" value="LeuC_type2"/>
    <property type="match status" value="1"/>
</dbReference>
<protein>
    <recommendedName>
        <fullName evidence="6">3-isopropylmalate dehydratase large subunit</fullName>
        <ecNumber evidence="6">4.2.1.33</ecNumber>
    </recommendedName>
    <alternativeName>
        <fullName evidence="6">Alpha-IPM isomerase</fullName>
        <shortName evidence="6">IPMI</shortName>
    </alternativeName>
    <alternativeName>
        <fullName evidence="6">Isopropylmalate isomerase</fullName>
    </alternativeName>
</protein>
<dbReference type="GO" id="GO:0003861">
    <property type="term" value="F:3-isopropylmalate dehydratase activity"/>
    <property type="evidence" value="ECO:0007669"/>
    <property type="project" value="UniProtKB-UniRule"/>
</dbReference>
<dbReference type="NCBIfam" id="TIGR01343">
    <property type="entry name" value="hacA_fam"/>
    <property type="match status" value="1"/>
</dbReference>
<dbReference type="Pfam" id="PF00330">
    <property type="entry name" value="Aconitase"/>
    <property type="match status" value="2"/>
</dbReference>
<keyword evidence="6" id="KW-0028">Amino-acid biosynthesis</keyword>
<dbReference type="InterPro" id="IPR033941">
    <property type="entry name" value="IPMI_cat"/>
</dbReference>
<evidence type="ECO:0000259" key="7">
    <source>
        <dbReference type="Pfam" id="PF00330"/>
    </source>
</evidence>
<evidence type="ECO:0000313" key="8">
    <source>
        <dbReference type="EMBL" id="KYC53055.1"/>
    </source>
</evidence>
<keyword evidence="6" id="KW-0100">Branched-chain amino acid biosynthesis</keyword>
<evidence type="ECO:0000256" key="5">
    <source>
        <dbReference type="ARBA" id="ARBA00023239"/>
    </source>
</evidence>
<comment type="function">
    <text evidence="6">Catalyzes the isomerization between 2-isopropylmalate and 3-isopropylmalate, via the formation of 2-isopropylmaleate.</text>
</comment>
<dbReference type="InterPro" id="IPR036008">
    <property type="entry name" value="Aconitase_4Fe-4S_dom"/>
</dbReference>
<name>A0A150J7F0_9EURY</name>
<keyword evidence="6" id="KW-0432">Leucine biosynthesis</keyword>
<dbReference type="GO" id="GO:0046872">
    <property type="term" value="F:metal ion binding"/>
    <property type="evidence" value="ECO:0007669"/>
    <property type="project" value="UniProtKB-KW"/>
</dbReference>
<dbReference type="PATRIC" id="fig|1705409.3.peg.465"/>
<dbReference type="InterPro" id="IPR011826">
    <property type="entry name" value="HAcnase/IPMdehydase_lsu_prok"/>
</dbReference>
<comment type="similarity">
    <text evidence="6">Belongs to the aconitase/IPM isomerase family. LeuC type 2 subfamily.</text>
</comment>
<keyword evidence="8" id="KW-0413">Isomerase</keyword>
<evidence type="ECO:0000256" key="2">
    <source>
        <dbReference type="ARBA" id="ARBA00022723"/>
    </source>
</evidence>
<dbReference type="PANTHER" id="PTHR43822">
    <property type="entry name" value="HOMOACONITASE, MITOCHONDRIAL-RELATED"/>
    <property type="match status" value="1"/>
</dbReference>
<dbReference type="NCBIfam" id="NF001614">
    <property type="entry name" value="PRK00402.1"/>
    <property type="match status" value="1"/>
</dbReference>
<dbReference type="NCBIfam" id="TIGR02086">
    <property type="entry name" value="IPMI_arch"/>
    <property type="match status" value="1"/>
</dbReference>
<dbReference type="GO" id="GO:0009098">
    <property type="term" value="P:L-leucine biosynthetic process"/>
    <property type="evidence" value="ECO:0007669"/>
    <property type="project" value="UniProtKB-UniRule"/>
</dbReference>
<dbReference type="InterPro" id="IPR001030">
    <property type="entry name" value="Acoase/IPM_deHydtase_lsu_aba"/>
</dbReference>
<dbReference type="InterPro" id="IPR050067">
    <property type="entry name" value="IPM_dehydratase_rel_enz"/>
</dbReference>
<dbReference type="UniPathway" id="UPA00048">
    <property type="reaction ID" value="UER00071"/>
</dbReference>
<dbReference type="PANTHER" id="PTHR43822:SF16">
    <property type="entry name" value="3-ISOPROPYLMALATE DEHYDRATASE LARGE SUBUNIT 2"/>
    <property type="match status" value="1"/>
</dbReference>
<gene>
    <name evidence="6 8" type="primary">leuC</name>
    <name evidence="8" type="ORF">AMQ22_00449</name>
</gene>
<evidence type="ECO:0000256" key="1">
    <source>
        <dbReference type="ARBA" id="ARBA00022485"/>
    </source>
</evidence>
<keyword evidence="2 6" id="KW-0479">Metal-binding</keyword>
<dbReference type="Proteomes" id="UP000075398">
    <property type="component" value="Unassembled WGS sequence"/>
</dbReference>
<dbReference type="PRINTS" id="PR00415">
    <property type="entry name" value="ACONITASE"/>
</dbReference>
<reference evidence="8 9" key="1">
    <citation type="journal article" date="2016" name="ISME J.">
        <title>Chasing the elusive Euryarchaeota class WSA2: genomes reveal a uniquely fastidious methyl-reducing methanogen.</title>
        <authorList>
            <person name="Nobu M.K."/>
            <person name="Narihiro T."/>
            <person name="Kuroda K."/>
            <person name="Mei R."/>
            <person name="Liu W.T."/>
        </authorList>
    </citation>
    <scope>NUCLEOTIDE SEQUENCE [LARGE SCALE GENOMIC DNA]</scope>
    <source>
        <strain evidence="8">U1lsi0528_Bin055</strain>
    </source>
</reference>
<dbReference type="EMBL" id="LNGC01000011">
    <property type="protein sequence ID" value="KYC53055.1"/>
    <property type="molecule type" value="Genomic_DNA"/>
</dbReference>
<feature type="domain" description="Aconitase/3-isopropylmalate dehydratase large subunit alpha/beta/alpha" evidence="7">
    <location>
        <begin position="19"/>
        <end position="284"/>
    </location>
</feature>
<dbReference type="EC" id="4.2.1.33" evidence="6"/>
<keyword evidence="5 6" id="KW-0456">Lyase</keyword>
<evidence type="ECO:0000256" key="4">
    <source>
        <dbReference type="ARBA" id="ARBA00023014"/>
    </source>
</evidence>
<comment type="pathway">
    <text evidence="6">Amino-acid biosynthesis; L-leucine biosynthesis; L-leucine from 3-methyl-2-oxobutanoate: step 2/4.</text>
</comment>
<comment type="caution">
    <text evidence="8">The sequence shown here is derived from an EMBL/GenBank/DDBJ whole genome shotgun (WGS) entry which is preliminary data.</text>
</comment>
<dbReference type="InterPro" id="IPR018136">
    <property type="entry name" value="Aconitase_4Fe-4S_BS"/>
</dbReference>
<dbReference type="GO" id="GO:0016853">
    <property type="term" value="F:isomerase activity"/>
    <property type="evidence" value="ECO:0007669"/>
    <property type="project" value="UniProtKB-KW"/>
</dbReference>